<dbReference type="InterPro" id="IPR029039">
    <property type="entry name" value="Flavoprotein-like_sf"/>
</dbReference>
<dbReference type="eggNOG" id="COG2249">
    <property type="taxonomic scope" value="Bacteria"/>
</dbReference>
<dbReference type="RefSeq" id="WP_011743974.1">
    <property type="nucleotide sequence ID" value="NC_008639.1"/>
</dbReference>
<dbReference type="EMBL" id="CP000492">
    <property type="protein sequence ID" value="ABL64132.1"/>
    <property type="molecule type" value="Genomic_DNA"/>
</dbReference>
<accession>A1BCK5</accession>
<dbReference type="eggNOG" id="COG0655">
    <property type="taxonomic scope" value="Bacteria"/>
</dbReference>
<dbReference type="SUPFAM" id="SSF52218">
    <property type="entry name" value="Flavoproteins"/>
    <property type="match status" value="2"/>
</dbReference>
<gene>
    <name evidence="4" type="ordered locus">Cpha266_0062</name>
</gene>
<dbReference type="KEGG" id="cph:Cpha266_0062"/>
<dbReference type="PANTHER" id="PTHR43278:SF2">
    <property type="entry name" value="IRON-SULFUR FLAVOPROTEIN"/>
    <property type="match status" value="1"/>
</dbReference>
<dbReference type="GO" id="GO:0016491">
    <property type="term" value="F:oxidoreductase activity"/>
    <property type="evidence" value="ECO:0007669"/>
    <property type="project" value="InterPro"/>
</dbReference>
<keyword evidence="5" id="KW-1185">Reference proteome</keyword>
<name>A1BCK5_CHLPD</name>
<dbReference type="HOGENOM" id="CLU_036889_0_0_10"/>
<proteinExistence type="predicted"/>
<evidence type="ECO:0000313" key="4">
    <source>
        <dbReference type="EMBL" id="ABL64132.1"/>
    </source>
</evidence>
<organism evidence="4 5">
    <name type="scientific">Chlorobium phaeobacteroides (strain DSM 266 / SMG 266 / 2430)</name>
    <dbReference type="NCBI Taxonomy" id="290317"/>
    <lineage>
        <taxon>Bacteria</taxon>
        <taxon>Pseudomonadati</taxon>
        <taxon>Chlorobiota</taxon>
        <taxon>Chlorobiia</taxon>
        <taxon>Chlorobiales</taxon>
        <taxon>Chlorobiaceae</taxon>
        <taxon>Chlorobium/Pelodictyon group</taxon>
        <taxon>Chlorobium</taxon>
    </lineage>
</organism>
<feature type="domain" description="NADPH-dependent FMN reductase-like" evidence="3">
    <location>
        <begin position="1"/>
        <end position="153"/>
    </location>
</feature>
<keyword evidence="2" id="KW-0288">FMN</keyword>
<evidence type="ECO:0000313" key="5">
    <source>
        <dbReference type="Proteomes" id="UP000008701"/>
    </source>
</evidence>
<dbReference type="InterPro" id="IPR005025">
    <property type="entry name" value="FMN_Rdtase-like_dom"/>
</dbReference>
<dbReference type="AlphaFoldDB" id="A1BCK5"/>
<protein>
    <submittedName>
        <fullName evidence="4">NADPH-dependent FMN reductase</fullName>
    </submittedName>
</protein>
<evidence type="ECO:0000256" key="2">
    <source>
        <dbReference type="ARBA" id="ARBA00022643"/>
    </source>
</evidence>
<dbReference type="Proteomes" id="UP000008701">
    <property type="component" value="Chromosome"/>
</dbReference>
<sequence length="435" mass="47781">MKALIFDGSPEGDSTGGRLAEVLAELLAAKGYETGHIVLRQKTIGNCNGCFQCWLKTPGICVLDDDNRELSQRFIGSDLLILLTPVTFGGYSPELKRMLDHFIANVSPFFMTVNGETHHRNRYAAYPDLLVIGWLDQPDRVQESLFNHLAWRNSINFYAKRSSWGIIERSAGSVVLRQKLADLFQGLDSPAERVEMKLPDVAAVSGKSGPPRKALLLCGSPRMAKSTSDSLGGYLLDRLEAQGVETQTIYIYKMLHDGRKVQQMLDAVDSTDLCILAFPLYIDSLPAPVLSALRMIKEHRKARPAQGGFAAIANCGFIESAQNENALAACEAFAGASGFNWMGSVSVGGGEGLVHGRPLAELGGPAIPYRRALDSVAQFLAAGKPVPEDARRQLGRPFVQSWIFRFFGSRNWKKRARQNGVLHKLNDCPYQPSAR</sequence>
<dbReference type="OrthoDB" id="9805976at2"/>
<dbReference type="Pfam" id="PF03358">
    <property type="entry name" value="FMN_red"/>
    <property type="match status" value="2"/>
</dbReference>
<dbReference type="PANTHER" id="PTHR43278">
    <property type="entry name" value="NAD(P)H-DEPENDENT FMN-CONTAINING OXIDOREDUCTASE YWQN-RELATED"/>
    <property type="match status" value="1"/>
</dbReference>
<evidence type="ECO:0000259" key="3">
    <source>
        <dbReference type="Pfam" id="PF03358"/>
    </source>
</evidence>
<dbReference type="InterPro" id="IPR051796">
    <property type="entry name" value="ISF_SsuE-like"/>
</dbReference>
<dbReference type="STRING" id="290317.Cpha266_0062"/>
<keyword evidence="1" id="KW-0285">Flavoprotein</keyword>
<evidence type="ECO:0000256" key="1">
    <source>
        <dbReference type="ARBA" id="ARBA00022630"/>
    </source>
</evidence>
<dbReference type="Gene3D" id="3.40.50.360">
    <property type="match status" value="2"/>
</dbReference>
<reference evidence="4 5" key="1">
    <citation type="submission" date="2006-12" db="EMBL/GenBank/DDBJ databases">
        <title>Complete sequence of Chlorobium phaeobacteroides DSM 266.</title>
        <authorList>
            <consortium name="US DOE Joint Genome Institute"/>
            <person name="Copeland A."/>
            <person name="Lucas S."/>
            <person name="Lapidus A."/>
            <person name="Barry K."/>
            <person name="Detter J.C."/>
            <person name="Glavina del Rio T."/>
            <person name="Hammon N."/>
            <person name="Israni S."/>
            <person name="Pitluck S."/>
            <person name="Goltsman E."/>
            <person name="Schmutz J."/>
            <person name="Larimer F."/>
            <person name="Land M."/>
            <person name="Hauser L."/>
            <person name="Mikhailova N."/>
            <person name="Li T."/>
            <person name="Overmann J."/>
            <person name="Bryant D.A."/>
            <person name="Richardson P."/>
        </authorList>
    </citation>
    <scope>NUCLEOTIDE SEQUENCE [LARGE SCALE GENOMIC DNA]</scope>
    <source>
        <strain evidence="4 5">DSM 266</strain>
    </source>
</reference>
<feature type="domain" description="NADPH-dependent FMN reductase-like" evidence="3">
    <location>
        <begin position="213"/>
        <end position="322"/>
    </location>
</feature>